<dbReference type="OrthoDB" id="5973377at2759"/>
<accession>A0A913YST4</accession>
<dbReference type="RefSeq" id="XP_028517176.1">
    <property type="nucleotide sequence ID" value="XM_028661375.1"/>
</dbReference>
<evidence type="ECO:0000313" key="2">
    <source>
        <dbReference type="Proteomes" id="UP000887567"/>
    </source>
</evidence>
<dbReference type="Proteomes" id="UP000887567">
    <property type="component" value="Unplaced"/>
</dbReference>
<dbReference type="OMA" id="ISICKGC"/>
<organism evidence="1 2">
    <name type="scientific">Exaiptasia diaphana</name>
    <name type="common">Tropical sea anemone</name>
    <name type="synonym">Aiptasia pulchella</name>
    <dbReference type="NCBI Taxonomy" id="2652724"/>
    <lineage>
        <taxon>Eukaryota</taxon>
        <taxon>Metazoa</taxon>
        <taxon>Cnidaria</taxon>
        <taxon>Anthozoa</taxon>
        <taxon>Hexacorallia</taxon>
        <taxon>Actiniaria</taxon>
        <taxon>Aiptasiidae</taxon>
        <taxon>Exaiptasia</taxon>
    </lineage>
</organism>
<name>A0A913YST4_EXADI</name>
<evidence type="ECO:0000313" key="1">
    <source>
        <dbReference type="EnsemblMetazoa" id="XP_028517176.1"/>
    </source>
</evidence>
<dbReference type="AlphaFoldDB" id="A0A913YST4"/>
<proteinExistence type="predicted"/>
<dbReference type="GeneID" id="110246686"/>
<protein>
    <submittedName>
        <fullName evidence="1">Uncharacterized protein</fullName>
    </submittedName>
</protein>
<keyword evidence="2" id="KW-1185">Reference proteome</keyword>
<dbReference type="EnsemblMetazoa" id="XM_028661375.1">
    <property type="protein sequence ID" value="XP_028517176.1"/>
    <property type="gene ID" value="LOC110246686"/>
</dbReference>
<dbReference type="KEGG" id="epa:110246686"/>
<sequence length="210" mass="23455">MWSTLVQNSSTPFLESLIRSSKTCSSKVIPSIVKESVKNYENSESNFTRSVALLYKGGILTKTKYKQMRQGSDSTFMTDVAVPRPVSYDRLLAYIKSINMGEVLDLQEFAAQKQKDPVTGVYRPLESLLVRLAQLYLLLNEHSEILHWFNGLKGTFFVAIGADGAPLGKDESATSYLVSLLNILDGVQSCDHNYMIMGANCDETYEVMVE</sequence>
<reference evidence="1" key="1">
    <citation type="submission" date="2022-11" db="UniProtKB">
        <authorList>
            <consortium name="EnsemblMetazoa"/>
        </authorList>
    </citation>
    <scope>IDENTIFICATION</scope>
</reference>